<evidence type="ECO:0000313" key="2">
    <source>
        <dbReference type="Proteomes" id="UP000604046"/>
    </source>
</evidence>
<dbReference type="EMBL" id="CAJNDS010002497">
    <property type="protein sequence ID" value="CAE7499179.1"/>
    <property type="molecule type" value="Genomic_DNA"/>
</dbReference>
<accession>A0A812T0W4</accession>
<keyword evidence="2" id="KW-1185">Reference proteome</keyword>
<comment type="caution">
    <text evidence="1">The sequence shown here is derived from an EMBL/GenBank/DDBJ whole genome shotgun (WGS) entry which is preliminary data.</text>
</comment>
<dbReference type="AlphaFoldDB" id="A0A812T0W4"/>
<name>A0A812T0W4_9DINO</name>
<proteinExistence type="predicted"/>
<reference evidence="1" key="1">
    <citation type="submission" date="2021-02" db="EMBL/GenBank/DDBJ databases">
        <authorList>
            <person name="Dougan E. K."/>
            <person name="Rhodes N."/>
            <person name="Thang M."/>
            <person name="Chan C."/>
        </authorList>
    </citation>
    <scope>NUCLEOTIDE SEQUENCE</scope>
</reference>
<gene>
    <name evidence="1" type="ORF">SNAT2548_LOCUS27958</name>
</gene>
<organism evidence="1 2">
    <name type="scientific">Symbiodinium natans</name>
    <dbReference type="NCBI Taxonomy" id="878477"/>
    <lineage>
        <taxon>Eukaryota</taxon>
        <taxon>Sar</taxon>
        <taxon>Alveolata</taxon>
        <taxon>Dinophyceae</taxon>
        <taxon>Suessiales</taxon>
        <taxon>Symbiodiniaceae</taxon>
        <taxon>Symbiodinium</taxon>
    </lineage>
</organism>
<dbReference type="Proteomes" id="UP000604046">
    <property type="component" value="Unassembled WGS sequence"/>
</dbReference>
<protein>
    <submittedName>
        <fullName evidence="1">Uncharacterized protein</fullName>
    </submittedName>
</protein>
<evidence type="ECO:0000313" key="1">
    <source>
        <dbReference type="EMBL" id="CAE7499179.1"/>
    </source>
</evidence>
<sequence length="126" mass="14439">MLCSSLKVVQDCLRFRFCEPGRAMEGLDVKKHYIVKESVVRPEWIENKYLTLSPNFSALYCHEEGCPFGGGFMETKKLGTYTVDREKGVVTVKLTKSEFRTNDVTMKNEDKVISEEQEYTLKALGL</sequence>